<reference evidence="3 4" key="1">
    <citation type="submission" date="2020-07" db="EMBL/GenBank/DDBJ databases">
        <title>Metarhizium humberi genome.</title>
        <authorList>
            <person name="Lysoe E."/>
        </authorList>
    </citation>
    <scope>NUCLEOTIDE SEQUENCE [LARGE SCALE GENOMIC DNA]</scope>
    <source>
        <strain evidence="3 4">ESALQ1638</strain>
    </source>
</reference>
<organism evidence="3 4">
    <name type="scientific">Metarhizium humberi</name>
    <dbReference type="NCBI Taxonomy" id="2596975"/>
    <lineage>
        <taxon>Eukaryota</taxon>
        <taxon>Fungi</taxon>
        <taxon>Dikarya</taxon>
        <taxon>Ascomycota</taxon>
        <taxon>Pezizomycotina</taxon>
        <taxon>Sordariomycetes</taxon>
        <taxon>Hypocreomycetidae</taxon>
        <taxon>Hypocreales</taxon>
        <taxon>Clavicipitaceae</taxon>
        <taxon>Metarhizium</taxon>
    </lineage>
</organism>
<protein>
    <submittedName>
        <fullName evidence="3">Uncharacterized protein</fullName>
    </submittedName>
</protein>
<feature type="region of interest" description="Disordered" evidence="1">
    <location>
        <begin position="152"/>
        <end position="172"/>
    </location>
</feature>
<keyword evidence="2" id="KW-0472">Membrane</keyword>
<keyword evidence="2" id="KW-1133">Transmembrane helix</keyword>
<evidence type="ECO:0000256" key="2">
    <source>
        <dbReference type="SAM" id="Phobius"/>
    </source>
</evidence>
<evidence type="ECO:0000313" key="4">
    <source>
        <dbReference type="Proteomes" id="UP000764110"/>
    </source>
</evidence>
<keyword evidence="4" id="KW-1185">Reference proteome</keyword>
<proteinExistence type="predicted"/>
<dbReference type="AlphaFoldDB" id="A0A9P8MGQ9"/>
<evidence type="ECO:0000313" key="3">
    <source>
        <dbReference type="EMBL" id="KAH0598225.1"/>
    </source>
</evidence>
<feature type="region of interest" description="Disordered" evidence="1">
    <location>
        <begin position="202"/>
        <end position="233"/>
    </location>
</feature>
<comment type="caution">
    <text evidence="3">The sequence shown here is derived from an EMBL/GenBank/DDBJ whole genome shotgun (WGS) entry which is preliminary data.</text>
</comment>
<keyword evidence="2" id="KW-0812">Transmembrane</keyword>
<evidence type="ECO:0000256" key="1">
    <source>
        <dbReference type="SAM" id="MobiDB-lite"/>
    </source>
</evidence>
<feature type="transmembrane region" description="Helical" evidence="2">
    <location>
        <begin position="173"/>
        <end position="197"/>
    </location>
</feature>
<name>A0A9P8MGQ9_9HYPO</name>
<dbReference type="EMBL" id="JACEFI010000005">
    <property type="protein sequence ID" value="KAH0598225.1"/>
    <property type="molecule type" value="Genomic_DNA"/>
</dbReference>
<gene>
    <name evidence="3" type="ORF">MHUMG1_03519</name>
</gene>
<accession>A0A9P8MGQ9</accession>
<sequence>MRSLLATATTDPPGRIILDAVDLMHAAASMHMSIEPTVSQTRRQTWYFNQGGLYSQTLDKCLCAQICEYGTSAYAVDAKGEVKTDKSARRFPRVTICSDGSFCSDKDGIACCGQKKGEFRDKNANIVNGPVTTTLSWGPEHTPSGYQTIATTAGSASQTPSPTPKPDPNGNDAVTISAGVGISVGVIAIGAIAAVFFTRRGKRTRASTSAQELPNKGGQKRPRTPGCRPAPRN</sequence>
<dbReference type="Proteomes" id="UP000764110">
    <property type="component" value="Unassembled WGS sequence"/>
</dbReference>